<evidence type="ECO:0000259" key="1">
    <source>
        <dbReference type="Pfam" id="PF07762"/>
    </source>
</evidence>
<sequence length="126" mass="13618">MAVPIRHLHQGLILCDVFDESPKPRYVPLPVSDGREGCLMADRTVCVTHGGVTLKFVDIFPIAAAAAGAPPSASIPFVITTWTLRTNDIDTTMATTTWVMDAMIYAAELSSLDVYADLPNIRNTPS</sequence>
<feature type="domain" description="DUF1618" evidence="1">
    <location>
        <begin position="8"/>
        <end position="114"/>
    </location>
</feature>
<evidence type="ECO:0000313" key="2">
    <source>
        <dbReference type="EnsemblPlants" id="OBART11G04130.1"/>
    </source>
</evidence>
<dbReference type="HOGENOM" id="CLU_1984977_0_0_1"/>
<name>A0A0D3HIL8_9ORYZ</name>
<organism evidence="2">
    <name type="scientific">Oryza barthii</name>
    <dbReference type="NCBI Taxonomy" id="65489"/>
    <lineage>
        <taxon>Eukaryota</taxon>
        <taxon>Viridiplantae</taxon>
        <taxon>Streptophyta</taxon>
        <taxon>Embryophyta</taxon>
        <taxon>Tracheophyta</taxon>
        <taxon>Spermatophyta</taxon>
        <taxon>Magnoliopsida</taxon>
        <taxon>Liliopsida</taxon>
        <taxon>Poales</taxon>
        <taxon>Poaceae</taxon>
        <taxon>BOP clade</taxon>
        <taxon>Oryzoideae</taxon>
        <taxon>Oryzeae</taxon>
        <taxon>Oryzinae</taxon>
        <taxon>Oryza</taxon>
    </lineage>
</organism>
<keyword evidence="3" id="KW-1185">Reference proteome</keyword>
<proteinExistence type="predicted"/>
<dbReference type="EnsemblPlants" id="OBART11G04130.1">
    <property type="protein sequence ID" value="OBART11G04130.1"/>
    <property type="gene ID" value="OBART11G04130"/>
</dbReference>
<dbReference type="PANTHER" id="PTHR33074">
    <property type="entry name" value="EXPRESSED PROTEIN-RELATED"/>
    <property type="match status" value="1"/>
</dbReference>
<dbReference type="InterPro" id="IPR011676">
    <property type="entry name" value="DUF1618"/>
</dbReference>
<protein>
    <recommendedName>
        <fullName evidence="1">DUF1618 domain-containing protein</fullName>
    </recommendedName>
</protein>
<dbReference type="PANTHER" id="PTHR33074:SF76">
    <property type="entry name" value="OS11G0569701 PROTEIN"/>
    <property type="match status" value="1"/>
</dbReference>
<dbReference type="Proteomes" id="UP000026960">
    <property type="component" value="Chromosome 11"/>
</dbReference>
<evidence type="ECO:0000313" key="3">
    <source>
        <dbReference type="Proteomes" id="UP000026960"/>
    </source>
</evidence>
<dbReference type="PaxDb" id="65489-OBART11G04130.1"/>
<dbReference type="Gramene" id="OBART11G04130.1">
    <property type="protein sequence ID" value="OBART11G04130.1"/>
    <property type="gene ID" value="OBART11G04130"/>
</dbReference>
<reference evidence="2" key="2">
    <citation type="submission" date="2015-03" db="UniProtKB">
        <authorList>
            <consortium name="EnsemblPlants"/>
        </authorList>
    </citation>
    <scope>IDENTIFICATION</scope>
</reference>
<dbReference type="AlphaFoldDB" id="A0A0D3HIL8"/>
<accession>A0A0D3HIL8</accession>
<reference evidence="2" key="1">
    <citation type="journal article" date="2009" name="Rice">
        <title>De Novo Next Generation Sequencing of Plant Genomes.</title>
        <authorList>
            <person name="Rounsley S."/>
            <person name="Marri P.R."/>
            <person name="Yu Y."/>
            <person name="He R."/>
            <person name="Sisneros N."/>
            <person name="Goicoechea J.L."/>
            <person name="Lee S.J."/>
            <person name="Angelova A."/>
            <person name="Kudrna D."/>
            <person name="Luo M."/>
            <person name="Affourtit J."/>
            <person name="Desany B."/>
            <person name="Knight J."/>
            <person name="Niazi F."/>
            <person name="Egholm M."/>
            <person name="Wing R.A."/>
        </authorList>
    </citation>
    <scope>NUCLEOTIDE SEQUENCE [LARGE SCALE GENOMIC DNA]</scope>
    <source>
        <strain evidence="2">cv. IRGC 105608</strain>
    </source>
</reference>
<dbReference type="Pfam" id="PF07762">
    <property type="entry name" value="DUF1618"/>
    <property type="match status" value="1"/>
</dbReference>